<dbReference type="Gene3D" id="1.20.120.220">
    <property type="entry name" value="ATP synthase, F0 complex, subunit A"/>
    <property type="match status" value="1"/>
</dbReference>
<dbReference type="InterPro" id="IPR023011">
    <property type="entry name" value="ATP_synth_F0_asu_AS"/>
</dbReference>
<evidence type="ECO:0000313" key="13">
    <source>
        <dbReference type="Proteomes" id="UP000176479"/>
    </source>
</evidence>
<evidence type="ECO:0000256" key="1">
    <source>
        <dbReference type="ARBA" id="ARBA00004141"/>
    </source>
</evidence>
<dbReference type="Pfam" id="PF00119">
    <property type="entry name" value="ATP-synt_A"/>
    <property type="match status" value="1"/>
</dbReference>
<sequence length="309" mass="33545">MAANNTNQMTPARNASSIADAGGEQSIHETTIFAEPIFHVGPPAGGFSITNSLLNSWLAVLVIVVLCVLLKRNLKQIPGKLQHIFEIFLEGALSLCNQVTNDRKITLKIFPLVASLFIFILVNNWLGLLPFVGSVGFLAQEAGNSVFVPIFRAGTADINTTLALSLAIVIGSNIFGIMVIGAWKIFNKYVNIKALGGIMTKFRKDKSVIIVAPIAFFVGLLELIGEMAKVASLSFRLFGNIFAGEVLLASMGAIFLYILPTPFLFLEVFIGLIQALIFSLLAAVYFTIASQDHEEHEEEHEHVLSTPSP</sequence>
<keyword evidence="8 11" id="KW-0406">Ion transport</keyword>
<comment type="function">
    <text evidence="11">Key component of the proton channel; it plays a direct role in the translocation of protons across the membrane.</text>
</comment>
<dbReference type="InterPro" id="IPR000568">
    <property type="entry name" value="ATP_synth_F0_asu"/>
</dbReference>
<comment type="subcellular location">
    <subcellularLocation>
        <location evidence="11">Cell membrane</location>
        <topology evidence="11">Multi-pass membrane protein</topology>
    </subcellularLocation>
    <subcellularLocation>
        <location evidence="1">Membrane</location>
        <topology evidence="1">Multi-pass membrane protein</topology>
    </subcellularLocation>
</comment>
<dbReference type="EMBL" id="MFVK01000018">
    <property type="protein sequence ID" value="OGI99552.1"/>
    <property type="molecule type" value="Genomic_DNA"/>
</dbReference>
<dbReference type="PRINTS" id="PR00123">
    <property type="entry name" value="ATPASEA"/>
</dbReference>
<dbReference type="SUPFAM" id="SSF81336">
    <property type="entry name" value="F1F0 ATP synthase subunit A"/>
    <property type="match status" value="1"/>
</dbReference>
<dbReference type="GO" id="GO:0005886">
    <property type="term" value="C:plasma membrane"/>
    <property type="evidence" value="ECO:0007669"/>
    <property type="project" value="UniProtKB-SubCell"/>
</dbReference>
<dbReference type="GO" id="GO:0042777">
    <property type="term" value="P:proton motive force-driven plasma membrane ATP synthesis"/>
    <property type="evidence" value="ECO:0007669"/>
    <property type="project" value="TreeGrafter"/>
</dbReference>
<feature type="transmembrane region" description="Helical" evidence="11">
    <location>
        <begin position="207"/>
        <end position="225"/>
    </location>
</feature>
<evidence type="ECO:0000256" key="7">
    <source>
        <dbReference type="ARBA" id="ARBA00022989"/>
    </source>
</evidence>
<dbReference type="CDD" id="cd00310">
    <property type="entry name" value="ATP-synt_Fo_a_6"/>
    <property type="match status" value="1"/>
</dbReference>
<feature type="transmembrane region" description="Helical" evidence="11">
    <location>
        <begin position="162"/>
        <end position="186"/>
    </location>
</feature>
<evidence type="ECO:0000256" key="3">
    <source>
        <dbReference type="ARBA" id="ARBA00022448"/>
    </source>
</evidence>
<dbReference type="GO" id="GO:0046933">
    <property type="term" value="F:proton-transporting ATP synthase activity, rotational mechanism"/>
    <property type="evidence" value="ECO:0007669"/>
    <property type="project" value="UniProtKB-UniRule"/>
</dbReference>
<keyword evidence="11" id="KW-1003">Cell membrane</keyword>
<evidence type="ECO:0000256" key="2">
    <source>
        <dbReference type="ARBA" id="ARBA00006810"/>
    </source>
</evidence>
<comment type="caution">
    <text evidence="12">The sequence shown here is derived from an EMBL/GenBank/DDBJ whole genome shotgun (WGS) entry which is preliminary data.</text>
</comment>
<keyword evidence="4 11" id="KW-0138">CF(0)</keyword>
<feature type="transmembrane region" description="Helical" evidence="11">
    <location>
        <begin position="266"/>
        <end position="288"/>
    </location>
</feature>
<dbReference type="PROSITE" id="PS00449">
    <property type="entry name" value="ATPASE_A"/>
    <property type="match status" value="1"/>
</dbReference>
<organism evidence="12 13">
    <name type="scientific">Candidatus Nomurabacteria bacterium RIFCSPLOWO2_02_FULL_40_10</name>
    <dbReference type="NCBI Taxonomy" id="1801786"/>
    <lineage>
        <taxon>Bacteria</taxon>
        <taxon>Candidatus Nomuraibacteriota</taxon>
    </lineage>
</organism>
<proteinExistence type="inferred from homology"/>
<evidence type="ECO:0000256" key="5">
    <source>
        <dbReference type="ARBA" id="ARBA00022692"/>
    </source>
</evidence>
<feature type="transmembrane region" description="Helical" evidence="11">
    <location>
        <begin position="109"/>
        <end position="128"/>
    </location>
</feature>
<evidence type="ECO:0000256" key="9">
    <source>
        <dbReference type="ARBA" id="ARBA00023136"/>
    </source>
</evidence>
<dbReference type="GO" id="GO:0045259">
    <property type="term" value="C:proton-transporting ATP synthase complex"/>
    <property type="evidence" value="ECO:0007669"/>
    <property type="project" value="UniProtKB-KW"/>
</dbReference>
<keyword evidence="10 11" id="KW-0066">ATP synthesis</keyword>
<gene>
    <name evidence="11" type="primary">atpB</name>
    <name evidence="12" type="ORF">A3H53_00870</name>
</gene>
<keyword evidence="7 11" id="KW-1133">Transmembrane helix</keyword>
<dbReference type="AlphaFoldDB" id="A0A1F6XZJ9"/>
<evidence type="ECO:0000313" key="12">
    <source>
        <dbReference type="EMBL" id="OGI99552.1"/>
    </source>
</evidence>
<keyword evidence="6 11" id="KW-0375">Hydrogen ion transport</keyword>
<protein>
    <recommendedName>
        <fullName evidence="11">ATP synthase subunit a</fullName>
    </recommendedName>
    <alternativeName>
        <fullName evidence="11">ATP synthase F0 sector subunit a</fullName>
    </alternativeName>
    <alternativeName>
        <fullName evidence="11">F-ATPase subunit 6</fullName>
    </alternativeName>
</protein>
<keyword evidence="9 11" id="KW-0472">Membrane</keyword>
<accession>A0A1F6XZJ9</accession>
<evidence type="ECO:0000256" key="10">
    <source>
        <dbReference type="ARBA" id="ARBA00023310"/>
    </source>
</evidence>
<dbReference type="Proteomes" id="UP000176479">
    <property type="component" value="Unassembled WGS sequence"/>
</dbReference>
<comment type="similarity">
    <text evidence="2 11">Belongs to the ATPase A chain family.</text>
</comment>
<feature type="transmembrane region" description="Helical" evidence="11">
    <location>
        <begin position="52"/>
        <end position="70"/>
    </location>
</feature>
<name>A0A1F6XZJ9_9BACT</name>
<dbReference type="InterPro" id="IPR035908">
    <property type="entry name" value="F0_ATP_A_sf"/>
</dbReference>
<reference evidence="12 13" key="1">
    <citation type="journal article" date="2016" name="Nat. Commun.">
        <title>Thousands of microbial genomes shed light on interconnected biogeochemical processes in an aquifer system.</title>
        <authorList>
            <person name="Anantharaman K."/>
            <person name="Brown C.T."/>
            <person name="Hug L.A."/>
            <person name="Sharon I."/>
            <person name="Castelle C.J."/>
            <person name="Probst A.J."/>
            <person name="Thomas B.C."/>
            <person name="Singh A."/>
            <person name="Wilkins M.J."/>
            <person name="Karaoz U."/>
            <person name="Brodie E.L."/>
            <person name="Williams K.H."/>
            <person name="Hubbard S.S."/>
            <person name="Banfield J.F."/>
        </authorList>
    </citation>
    <scope>NUCLEOTIDE SEQUENCE [LARGE SCALE GENOMIC DNA]</scope>
</reference>
<dbReference type="HAMAP" id="MF_01393">
    <property type="entry name" value="ATP_synth_a_bact"/>
    <property type="match status" value="1"/>
</dbReference>
<feature type="transmembrane region" description="Helical" evidence="11">
    <location>
        <begin position="237"/>
        <end position="259"/>
    </location>
</feature>
<evidence type="ECO:0000256" key="8">
    <source>
        <dbReference type="ARBA" id="ARBA00023065"/>
    </source>
</evidence>
<evidence type="ECO:0000256" key="6">
    <source>
        <dbReference type="ARBA" id="ARBA00022781"/>
    </source>
</evidence>
<keyword evidence="5 11" id="KW-0812">Transmembrane</keyword>
<evidence type="ECO:0000256" key="4">
    <source>
        <dbReference type="ARBA" id="ARBA00022547"/>
    </source>
</evidence>
<dbReference type="PANTHER" id="PTHR42823">
    <property type="entry name" value="ATP SYNTHASE SUBUNIT A, CHLOROPLASTIC"/>
    <property type="match status" value="1"/>
</dbReference>
<dbReference type="InterPro" id="IPR045082">
    <property type="entry name" value="ATP_syn_F0_a_bact/chloroplast"/>
</dbReference>
<keyword evidence="3 11" id="KW-0813">Transport</keyword>
<evidence type="ECO:0000256" key="11">
    <source>
        <dbReference type="HAMAP-Rule" id="MF_01393"/>
    </source>
</evidence>
<dbReference type="PANTHER" id="PTHR42823:SF3">
    <property type="entry name" value="ATP SYNTHASE SUBUNIT A, CHLOROPLASTIC"/>
    <property type="match status" value="1"/>
</dbReference>